<dbReference type="Pfam" id="PF02604">
    <property type="entry name" value="PhdYeFM_antitox"/>
    <property type="match status" value="1"/>
</dbReference>
<evidence type="ECO:0000313" key="3">
    <source>
        <dbReference type="EMBL" id="OGY12207.1"/>
    </source>
</evidence>
<organism evidence="3 4">
    <name type="scientific">Candidatus Blackburnbacteria bacterium RIFCSPHIGHO2_02_FULL_44_20</name>
    <dbReference type="NCBI Taxonomy" id="1797516"/>
    <lineage>
        <taxon>Bacteria</taxon>
        <taxon>Candidatus Blackburniibacteriota</taxon>
    </lineage>
</organism>
<dbReference type="InterPro" id="IPR036165">
    <property type="entry name" value="YefM-like_sf"/>
</dbReference>
<dbReference type="STRING" id="1797516.A3D26_01240"/>
<dbReference type="SUPFAM" id="SSF143120">
    <property type="entry name" value="YefM-like"/>
    <property type="match status" value="1"/>
</dbReference>
<dbReference type="PANTHER" id="PTHR33713">
    <property type="entry name" value="ANTITOXIN YAFN-RELATED"/>
    <property type="match status" value="1"/>
</dbReference>
<name>A0A1G1VAB5_9BACT</name>
<dbReference type="AlphaFoldDB" id="A0A1G1VAB5"/>
<dbReference type="NCBIfam" id="TIGR01552">
    <property type="entry name" value="phd_fam"/>
    <property type="match status" value="1"/>
</dbReference>
<gene>
    <name evidence="3" type="ORF">A3D26_01240</name>
</gene>
<proteinExistence type="inferred from homology"/>
<comment type="similarity">
    <text evidence="1 2">Belongs to the phD/YefM antitoxin family.</text>
</comment>
<comment type="function">
    <text evidence="2">Antitoxin component of a type II toxin-antitoxin (TA) system.</text>
</comment>
<reference evidence="3 4" key="1">
    <citation type="journal article" date="2016" name="Nat. Commun.">
        <title>Thousands of microbial genomes shed light on interconnected biogeochemical processes in an aquifer system.</title>
        <authorList>
            <person name="Anantharaman K."/>
            <person name="Brown C.T."/>
            <person name="Hug L.A."/>
            <person name="Sharon I."/>
            <person name="Castelle C.J."/>
            <person name="Probst A.J."/>
            <person name="Thomas B.C."/>
            <person name="Singh A."/>
            <person name="Wilkins M.J."/>
            <person name="Karaoz U."/>
            <person name="Brodie E.L."/>
            <person name="Williams K.H."/>
            <person name="Hubbard S.S."/>
            <person name="Banfield J.F."/>
        </authorList>
    </citation>
    <scope>NUCLEOTIDE SEQUENCE [LARGE SCALE GENOMIC DNA]</scope>
</reference>
<dbReference type="Gene3D" id="1.10.1220.170">
    <property type="match status" value="1"/>
</dbReference>
<protein>
    <recommendedName>
        <fullName evidence="2">Antitoxin</fullName>
    </recommendedName>
</protein>
<evidence type="ECO:0000256" key="2">
    <source>
        <dbReference type="RuleBase" id="RU362080"/>
    </source>
</evidence>
<evidence type="ECO:0000256" key="1">
    <source>
        <dbReference type="ARBA" id="ARBA00009981"/>
    </source>
</evidence>
<sequence length="88" mass="10050">MKTLPITKAREELPTLVDRADKLLEEYTITVNGQPKAVIISAKELDSLKETLDILSNSRLMADIKEGEEQIARGEYLTEKEFKRQTGW</sequence>
<dbReference type="Gene3D" id="3.40.1620.10">
    <property type="entry name" value="YefM-like domain"/>
    <property type="match status" value="1"/>
</dbReference>
<dbReference type="InterPro" id="IPR051405">
    <property type="entry name" value="phD/YefM_antitoxin"/>
</dbReference>
<evidence type="ECO:0000313" key="4">
    <source>
        <dbReference type="Proteomes" id="UP000178319"/>
    </source>
</evidence>
<comment type="caution">
    <text evidence="3">The sequence shown here is derived from an EMBL/GenBank/DDBJ whole genome shotgun (WGS) entry which is preliminary data.</text>
</comment>
<dbReference type="PANTHER" id="PTHR33713:SF10">
    <property type="entry name" value="ANTITOXIN YAFN"/>
    <property type="match status" value="1"/>
</dbReference>
<dbReference type="Proteomes" id="UP000178319">
    <property type="component" value="Unassembled WGS sequence"/>
</dbReference>
<dbReference type="EMBL" id="MHBZ01000005">
    <property type="protein sequence ID" value="OGY12207.1"/>
    <property type="molecule type" value="Genomic_DNA"/>
</dbReference>
<accession>A0A1G1VAB5</accession>
<dbReference type="InterPro" id="IPR006442">
    <property type="entry name" value="Antitoxin_Phd/YefM"/>
</dbReference>